<evidence type="ECO:0000313" key="1">
    <source>
        <dbReference type="EMBL" id="MFC3813115.1"/>
    </source>
</evidence>
<organism evidence="1 2">
    <name type="scientific">Lacihabitans lacunae</name>
    <dbReference type="NCBI Taxonomy" id="1028214"/>
    <lineage>
        <taxon>Bacteria</taxon>
        <taxon>Pseudomonadati</taxon>
        <taxon>Bacteroidota</taxon>
        <taxon>Cytophagia</taxon>
        <taxon>Cytophagales</taxon>
        <taxon>Leadbetterellaceae</taxon>
        <taxon>Lacihabitans</taxon>
    </lineage>
</organism>
<dbReference type="InterPro" id="IPR016181">
    <property type="entry name" value="Acyl_CoA_acyltransferase"/>
</dbReference>
<evidence type="ECO:0000313" key="2">
    <source>
        <dbReference type="Proteomes" id="UP001595616"/>
    </source>
</evidence>
<protein>
    <recommendedName>
        <fullName evidence="3">GNAT family N-acetyltransferase</fullName>
    </recommendedName>
</protein>
<evidence type="ECO:0008006" key="3">
    <source>
        <dbReference type="Google" id="ProtNLM"/>
    </source>
</evidence>
<dbReference type="EMBL" id="JBHRYQ010000001">
    <property type="protein sequence ID" value="MFC3813115.1"/>
    <property type="molecule type" value="Genomic_DNA"/>
</dbReference>
<dbReference type="RefSeq" id="WP_379840020.1">
    <property type="nucleotide sequence ID" value="NZ_JBHRYQ010000001.1"/>
</dbReference>
<comment type="caution">
    <text evidence="1">The sequence shown here is derived from an EMBL/GenBank/DDBJ whole genome shotgun (WGS) entry which is preliminary data.</text>
</comment>
<keyword evidence="2" id="KW-1185">Reference proteome</keyword>
<proteinExistence type="predicted"/>
<dbReference type="Proteomes" id="UP001595616">
    <property type="component" value="Unassembled WGS sequence"/>
</dbReference>
<name>A0ABV7Z3Q5_9BACT</name>
<dbReference type="SUPFAM" id="SSF55729">
    <property type="entry name" value="Acyl-CoA N-acyltransferases (Nat)"/>
    <property type="match status" value="1"/>
</dbReference>
<gene>
    <name evidence="1" type="ORF">ACFOOI_20790</name>
</gene>
<sequence length="405" mass="47368">MQIRIIIQRIFTKFLMLGYICQSSSKSTFTLSQIDLKEDNLLIWDKLLPDNHHLKSDKINFYKENTSVESLTFIVWDKKEQIAAIYLQKSKFPLNQIKISDLRISLLELFTKCDENLSCSLDVLVCGNIFKSNQEGFYIKEGYCRVQIFEALVEFLEQNEKTKNFAGLLVKECDAPFDISKKLIPFSQDISMQMCIDPSWKNMGDYASVLDKKYRSRYKKIIAKFDSLTFTELNIEDIKLHQKRIYELYLEVLQNQTVKLGEIKPTYFLELKKLLGDNLQVFGVFKYEKLIAFSTHIFSGNGQMEIHYIGIDYTENENYNLYFNILYFGLSEAINKHQNKIELGRTAEVAKSSMGAKPVKKLNYLYFKKHIYKLSFKLWIEKLIGSNNAEQEFRNPFSSATKQSV</sequence>
<accession>A0ABV7Z3Q5</accession>
<reference evidence="2" key="1">
    <citation type="journal article" date="2019" name="Int. J. Syst. Evol. Microbiol.">
        <title>The Global Catalogue of Microorganisms (GCM) 10K type strain sequencing project: providing services to taxonomists for standard genome sequencing and annotation.</title>
        <authorList>
            <consortium name="The Broad Institute Genomics Platform"/>
            <consortium name="The Broad Institute Genome Sequencing Center for Infectious Disease"/>
            <person name="Wu L."/>
            <person name="Ma J."/>
        </authorList>
    </citation>
    <scope>NUCLEOTIDE SEQUENCE [LARGE SCALE GENOMIC DNA]</scope>
    <source>
        <strain evidence="2">CECT 7956</strain>
    </source>
</reference>